<protein>
    <submittedName>
        <fullName evidence="2">Uncharacterized protein</fullName>
    </submittedName>
</protein>
<organism evidence="2 3">
    <name type="scientific">Dorcoceras hygrometricum</name>
    <dbReference type="NCBI Taxonomy" id="472368"/>
    <lineage>
        <taxon>Eukaryota</taxon>
        <taxon>Viridiplantae</taxon>
        <taxon>Streptophyta</taxon>
        <taxon>Embryophyta</taxon>
        <taxon>Tracheophyta</taxon>
        <taxon>Spermatophyta</taxon>
        <taxon>Magnoliopsida</taxon>
        <taxon>eudicotyledons</taxon>
        <taxon>Gunneridae</taxon>
        <taxon>Pentapetalae</taxon>
        <taxon>asterids</taxon>
        <taxon>lamiids</taxon>
        <taxon>Lamiales</taxon>
        <taxon>Gesneriaceae</taxon>
        <taxon>Didymocarpoideae</taxon>
        <taxon>Trichosporeae</taxon>
        <taxon>Loxocarpinae</taxon>
        <taxon>Dorcoceras</taxon>
    </lineage>
</organism>
<evidence type="ECO:0000313" key="3">
    <source>
        <dbReference type="Proteomes" id="UP000250235"/>
    </source>
</evidence>
<sequence length="126" mass="14035">MTGRTKQIKTTTDWFLKTTAGHFSPSQLLNCANLPVVNTQNVDLHVSLSRELSSPTQILPAATSSHAHLLPKDLTPSATTEKRNDDESLTRYSRNLKCATADSRSDSVLLLRHQQLITDFINSCYH</sequence>
<dbReference type="AlphaFoldDB" id="A0A2Z7D5K0"/>
<feature type="region of interest" description="Disordered" evidence="1">
    <location>
        <begin position="69"/>
        <end position="88"/>
    </location>
</feature>
<evidence type="ECO:0000256" key="1">
    <source>
        <dbReference type="SAM" id="MobiDB-lite"/>
    </source>
</evidence>
<dbReference type="EMBL" id="KQ989157">
    <property type="protein sequence ID" value="KZV54763.1"/>
    <property type="molecule type" value="Genomic_DNA"/>
</dbReference>
<keyword evidence="3" id="KW-1185">Reference proteome</keyword>
<reference evidence="2 3" key="1">
    <citation type="journal article" date="2015" name="Proc. Natl. Acad. Sci. U.S.A.">
        <title>The resurrection genome of Boea hygrometrica: A blueprint for survival of dehydration.</title>
        <authorList>
            <person name="Xiao L."/>
            <person name="Yang G."/>
            <person name="Zhang L."/>
            <person name="Yang X."/>
            <person name="Zhao S."/>
            <person name="Ji Z."/>
            <person name="Zhou Q."/>
            <person name="Hu M."/>
            <person name="Wang Y."/>
            <person name="Chen M."/>
            <person name="Xu Y."/>
            <person name="Jin H."/>
            <person name="Xiao X."/>
            <person name="Hu G."/>
            <person name="Bao F."/>
            <person name="Hu Y."/>
            <person name="Wan P."/>
            <person name="Li L."/>
            <person name="Deng X."/>
            <person name="Kuang T."/>
            <person name="Xiang C."/>
            <person name="Zhu J.K."/>
            <person name="Oliver M.J."/>
            <person name="He Y."/>
        </authorList>
    </citation>
    <scope>NUCLEOTIDE SEQUENCE [LARGE SCALE GENOMIC DNA]</scope>
    <source>
        <strain evidence="3">cv. XS01</strain>
    </source>
</reference>
<name>A0A2Z7D5K0_9LAMI</name>
<evidence type="ECO:0000313" key="2">
    <source>
        <dbReference type="EMBL" id="KZV54763.1"/>
    </source>
</evidence>
<accession>A0A2Z7D5K0</accession>
<dbReference type="Proteomes" id="UP000250235">
    <property type="component" value="Unassembled WGS sequence"/>
</dbReference>
<gene>
    <name evidence="2" type="ORF">F511_37983</name>
</gene>
<proteinExistence type="predicted"/>